<feature type="compositionally biased region" description="Acidic residues" evidence="6">
    <location>
        <begin position="820"/>
        <end position="829"/>
    </location>
</feature>
<dbReference type="Pfam" id="PF14609">
    <property type="entry name" value="GCP5-Mod21_N"/>
    <property type="match status" value="1"/>
</dbReference>
<name>A0AA40B5P9_9PEZI</name>
<dbReference type="GO" id="GO:0043015">
    <property type="term" value="F:gamma-tubulin binding"/>
    <property type="evidence" value="ECO:0007669"/>
    <property type="project" value="InterPro"/>
</dbReference>
<feature type="domain" description="Gamma tubulin complex component C-terminal" evidence="7">
    <location>
        <begin position="546"/>
        <end position="877"/>
    </location>
</feature>
<dbReference type="GO" id="GO:0000930">
    <property type="term" value="C:gamma-tubulin complex"/>
    <property type="evidence" value="ECO:0007669"/>
    <property type="project" value="TreeGrafter"/>
</dbReference>
<dbReference type="Gene3D" id="1.20.120.1900">
    <property type="entry name" value="Gamma-tubulin complex, C-terminal domain"/>
    <property type="match status" value="1"/>
</dbReference>
<evidence type="ECO:0000313" key="11">
    <source>
        <dbReference type="Proteomes" id="UP001172101"/>
    </source>
</evidence>
<keyword evidence="11" id="KW-1185">Reference proteome</keyword>
<dbReference type="GO" id="GO:0000922">
    <property type="term" value="C:spindle pole"/>
    <property type="evidence" value="ECO:0007669"/>
    <property type="project" value="InterPro"/>
</dbReference>
<accession>A0AA40B5P9</accession>
<dbReference type="Pfam" id="PF04130">
    <property type="entry name" value="GCP_C_terminal"/>
    <property type="match status" value="1"/>
</dbReference>
<dbReference type="InterPro" id="IPR007259">
    <property type="entry name" value="GCP"/>
</dbReference>
<dbReference type="GO" id="GO:0051011">
    <property type="term" value="F:microtubule minus-end binding"/>
    <property type="evidence" value="ECO:0007669"/>
    <property type="project" value="TreeGrafter"/>
</dbReference>
<dbReference type="Proteomes" id="UP001172101">
    <property type="component" value="Unassembled WGS sequence"/>
</dbReference>
<dbReference type="GO" id="GO:0005874">
    <property type="term" value="C:microtubule"/>
    <property type="evidence" value="ECO:0007669"/>
    <property type="project" value="UniProtKB-KW"/>
</dbReference>
<dbReference type="PANTHER" id="PTHR19302">
    <property type="entry name" value="GAMMA TUBULIN COMPLEX PROTEIN"/>
    <property type="match status" value="1"/>
</dbReference>
<evidence type="ECO:0000313" key="10">
    <source>
        <dbReference type="EMBL" id="KAK0728170.1"/>
    </source>
</evidence>
<protein>
    <recommendedName>
        <fullName evidence="5">Spindle pole body component</fullName>
    </recommendedName>
</protein>
<dbReference type="GeneID" id="85324647"/>
<dbReference type="PANTHER" id="PTHR19302:SF33">
    <property type="entry name" value="GAMMA-TUBULIN COMPLEX COMPONENT 5"/>
    <property type="match status" value="1"/>
</dbReference>
<keyword evidence="2 5" id="KW-0963">Cytoplasm</keyword>
<dbReference type="EMBL" id="JAUIRO010000002">
    <property type="protein sequence ID" value="KAK0728170.1"/>
    <property type="molecule type" value="Genomic_DNA"/>
</dbReference>
<dbReference type="AlphaFoldDB" id="A0AA40B5P9"/>
<feature type="region of interest" description="Disordered" evidence="6">
    <location>
        <begin position="784"/>
        <end position="844"/>
    </location>
</feature>
<feature type="domain" description="Gamma-Tubulin ring complex non-core subunit mod21 N-terminal" evidence="8">
    <location>
        <begin position="66"/>
        <end position="156"/>
    </location>
</feature>
<dbReference type="Pfam" id="PF17681">
    <property type="entry name" value="GCP_N_terminal"/>
    <property type="match status" value="1"/>
</dbReference>
<keyword evidence="3 5" id="KW-0493">Microtubule</keyword>
<dbReference type="GO" id="GO:0007020">
    <property type="term" value="P:microtubule nucleation"/>
    <property type="evidence" value="ECO:0007669"/>
    <property type="project" value="InterPro"/>
</dbReference>
<evidence type="ECO:0000256" key="4">
    <source>
        <dbReference type="ARBA" id="ARBA00023212"/>
    </source>
</evidence>
<dbReference type="InterPro" id="IPR059169">
    <property type="entry name" value="GCP5_N_ext"/>
</dbReference>
<dbReference type="GO" id="GO:0051225">
    <property type="term" value="P:spindle assembly"/>
    <property type="evidence" value="ECO:0007669"/>
    <property type="project" value="TreeGrafter"/>
</dbReference>
<comment type="subcellular location">
    <subcellularLocation>
        <location evidence="5">Cytoplasm</location>
        <location evidence="5">Cytoskeleton</location>
        <location evidence="5">Microtubule organizing center</location>
    </subcellularLocation>
</comment>
<dbReference type="InterPro" id="IPR042241">
    <property type="entry name" value="GCP_C_sf"/>
</dbReference>
<evidence type="ECO:0000259" key="7">
    <source>
        <dbReference type="Pfam" id="PF04130"/>
    </source>
</evidence>
<comment type="caution">
    <text evidence="10">The sequence shown here is derived from an EMBL/GenBank/DDBJ whole genome shotgun (WGS) entry which is preliminary data.</text>
</comment>
<gene>
    <name evidence="10" type="ORF">B0T26DRAFT_697064</name>
</gene>
<proteinExistence type="inferred from homology"/>
<dbReference type="RefSeq" id="XP_060301025.1">
    <property type="nucleotide sequence ID" value="XM_060441377.1"/>
</dbReference>
<evidence type="ECO:0000259" key="8">
    <source>
        <dbReference type="Pfam" id="PF14609"/>
    </source>
</evidence>
<dbReference type="GO" id="GO:0031122">
    <property type="term" value="P:cytoplasmic microtubule organization"/>
    <property type="evidence" value="ECO:0007669"/>
    <property type="project" value="TreeGrafter"/>
</dbReference>
<organism evidence="10 11">
    <name type="scientific">Lasiosphaeria miniovina</name>
    <dbReference type="NCBI Taxonomy" id="1954250"/>
    <lineage>
        <taxon>Eukaryota</taxon>
        <taxon>Fungi</taxon>
        <taxon>Dikarya</taxon>
        <taxon>Ascomycota</taxon>
        <taxon>Pezizomycotina</taxon>
        <taxon>Sordariomycetes</taxon>
        <taxon>Sordariomycetidae</taxon>
        <taxon>Sordariales</taxon>
        <taxon>Lasiosphaeriaceae</taxon>
        <taxon>Lasiosphaeria</taxon>
    </lineage>
</organism>
<evidence type="ECO:0000259" key="9">
    <source>
        <dbReference type="Pfam" id="PF17681"/>
    </source>
</evidence>
<evidence type="ECO:0000256" key="3">
    <source>
        <dbReference type="ARBA" id="ARBA00022701"/>
    </source>
</evidence>
<feature type="domain" description="Gamma tubulin complex component protein N-terminal" evidence="9">
    <location>
        <begin position="233"/>
        <end position="539"/>
    </location>
</feature>
<evidence type="ECO:0000256" key="5">
    <source>
        <dbReference type="RuleBase" id="RU363050"/>
    </source>
</evidence>
<dbReference type="CDD" id="cd22572">
    <property type="entry name" value="GCP5_NTD"/>
    <property type="match status" value="1"/>
</dbReference>
<dbReference type="InterPro" id="IPR032797">
    <property type="entry name" value="Mod21_N"/>
</dbReference>
<sequence>MAYLEQLGALTDELIAAVATLPGSAPERLGAARESALRTLRHHNFLRTNQFEVRDRLNGLEERFHVVGRDALAKALSKRLRALEPFEDKHTPDILHFILELSDRPTHNSKLSDLERLAAPQADSLYKLTWKDISREEGWHEDRALWRDIDYSPSSDEDDQDDARSAVSFESLTSASSVPDGYRSTAQDLVINPPGGKLLLDQVRESQAWRDAAPATGADGRSNKTPITTSQLLREALFMLGGLETTLFNSTCNFIPLYQLSGVSWDTYKALASSFAECGRKLAPLRKFIRTKEDVPLLQVFQDSLQRALRSFDGQLAAIQSRLVAVEQDVPVSLIGLLPELRPSLIPLYVLSSIVCQLQEERNAHAFRYLEMLFDAVGTAQMEGSDGTYKLLGGIFFDCLQIYLKPIRLWMEEGRLLPGDRTFFVSEASTRPPLPQVWQSQFNLRRTPEGNLHAPRFLRPAIHRIFTAGKSIVVLKHLKHHESARNRRDKAEPKMDFATVCPGHLEFVPFSEHFGAGFHAWIQSKHHTASATLRELLFNGFGLSRGLDALQSIYLVSDGARSDAFAEAVFRHLDSFSASWRDRFTLTEIAQEAFSSSVDTYRLSAEISPRGLPHSAVASRSSVRFSLPAIRLIYRLDWPVQIVISEESVQGYQAIFTFLLQARRAFFVLKHPILSSSSHISSGGGGAANDHLARSYYSLRSKLLWFCNTVMAYLTTLVLAPNTDRLRQGLRDAADVDDMITVHSEFVARVVNESLQGPKLQPIHDCMLDVFDLALRVEDMRRAETARNDEEDQEISRLSVMSSPVKTPAKGKKAVRRVEEEDDDDDEEDRNEREPDWGSVVGKGAAAGVSGKPYTLALGEMHADFERHLRFVAGGLRGVGRASRDEAAGKWDLLAEMLEVGIRGD</sequence>
<dbReference type="GO" id="GO:0051321">
    <property type="term" value="P:meiotic cell cycle"/>
    <property type="evidence" value="ECO:0007669"/>
    <property type="project" value="TreeGrafter"/>
</dbReference>
<dbReference type="GO" id="GO:0000278">
    <property type="term" value="P:mitotic cell cycle"/>
    <property type="evidence" value="ECO:0007669"/>
    <property type="project" value="TreeGrafter"/>
</dbReference>
<reference evidence="10" key="1">
    <citation type="submission" date="2023-06" db="EMBL/GenBank/DDBJ databases">
        <title>Genome-scale phylogeny and comparative genomics of the fungal order Sordariales.</title>
        <authorList>
            <consortium name="Lawrence Berkeley National Laboratory"/>
            <person name="Hensen N."/>
            <person name="Bonometti L."/>
            <person name="Westerberg I."/>
            <person name="Brannstrom I.O."/>
            <person name="Guillou S."/>
            <person name="Cros-Aarteil S."/>
            <person name="Calhoun S."/>
            <person name="Haridas S."/>
            <person name="Kuo A."/>
            <person name="Mondo S."/>
            <person name="Pangilinan J."/>
            <person name="Riley R."/>
            <person name="LaButti K."/>
            <person name="Andreopoulos B."/>
            <person name="Lipzen A."/>
            <person name="Chen C."/>
            <person name="Yanf M."/>
            <person name="Daum C."/>
            <person name="Ng V."/>
            <person name="Clum A."/>
            <person name="Steindorff A."/>
            <person name="Ohm R."/>
            <person name="Martin F."/>
            <person name="Silar P."/>
            <person name="Natvig D."/>
            <person name="Lalanne C."/>
            <person name="Gautier V."/>
            <person name="Ament-velasquez S.L."/>
            <person name="Kruys A."/>
            <person name="Hutchinson M.I."/>
            <person name="Powell A.J."/>
            <person name="Barry K."/>
            <person name="Miller A.N."/>
            <person name="Grigoriev I.V."/>
            <person name="Debuchy R."/>
            <person name="Gladieux P."/>
            <person name="Thoren M.H."/>
            <person name="Johannesson H."/>
        </authorList>
    </citation>
    <scope>NUCLEOTIDE SEQUENCE</scope>
    <source>
        <strain evidence="10">SMH2392-1A</strain>
    </source>
</reference>
<evidence type="ECO:0000256" key="2">
    <source>
        <dbReference type="ARBA" id="ARBA00022490"/>
    </source>
</evidence>
<comment type="similarity">
    <text evidence="1 5">Belongs to the TUBGCP family.</text>
</comment>
<dbReference type="GO" id="GO:0005816">
    <property type="term" value="C:spindle pole body"/>
    <property type="evidence" value="ECO:0007669"/>
    <property type="project" value="UniProtKB-ARBA"/>
</dbReference>
<dbReference type="InterPro" id="IPR041470">
    <property type="entry name" value="GCP_N"/>
</dbReference>
<evidence type="ECO:0000256" key="1">
    <source>
        <dbReference type="ARBA" id="ARBA00010337"/>
    </source>
</evidence>
<dbReference type="InterPro" id="IPR040457">
    <property type="entry name" value="GCP_C"/>
</dbReference>
<evidence type="ECO:0000256" key="6">
    <source>
        <dbReference type="SAM" id="MobiDB-lite"/>
    </source>
</evidence>
<keyword evidence="4 5" id="KW-0206">Cytoskeleton</keyword>